<name>A0A1E5JLN9_9GAMM</name>
<comment type="caution">
    <text evidence="2">The sequence shown here is derived from an EMBL/GenBank/DDBJ whole genome shotgun (WGS) entry which is preliminary data.</text>
</comment>
<dbReference type="AlphaFoldDB" id="A0A1E5JLN9"/>
<evidence type="ECO:0000256" key="1">
    <source>
        <dbReference type="SAM" id="MobiDB-lite"/>
    </source>
</evidence>
<evidence type="ECO:0000313" key="2">
    <source>
        <dbReference type="EMBL" id="OEH45455.1"/>
    </source>
</evidence>
<evidence type="ECO:0000313" key="3">
    <source>
        <dbReference type="Proteomes" id="UP000095229"/>
    </source>
</evidence>
<dbReference type="OrthoDB" id="5652346at2"/>
<feature type="region of interest" description="Disordered" evidence="1">
    <location>
        <begin position="237"/>
        <end position="277"/>
    </location>
</feature>
<proteinExistence type="predicted"/>
<dbReference type="RefSeq" id="WP_058517910.1">
    <property type="nucleotide sequence ID" value="NZ_CAAAIE010000010.1"/>
</dbReference>
<dbReference type="PATRIC" id="fig|45071.6.peg.2259"/>
<keyword evidence="3" id="KW-1185">Reference proteome</keyword>
<sequence>MKNRKRPYKSKSGGLFTKSDEIAKSSEISIVKRKEDIINFPRLKDAGPAIFVHEYPKRLLDVDELVHNEQFISQKYYTFLKRILIDDLNYMEIAKATVTSEPLREQLVADKIERTFLLKTALISIPEFRQYINQNPSVIEQIIKEFREFNDEIRKKDDKPLMIDTQKVYSKFLDLARICKEMEQSKFDSSEKYESELDTLTEELSEEALIALQNLPRDLDEIELEINELEKMIIESEAKSDLSSSEESEGPIHNITSPTALSMPHIEETSATSTLSPVTTFPDKFKVRSNIIRVPTSEREENIFAVNAVLNNDDLMKGQDGNIPTIIQEIRNIMADIDYVDDEKIAAAIIQIKGRISKFR</sequence>
<dbReference type="Proteomes" id="UP000095229">
    <property type="component" value="Unassembled WGS sequence"/>
</dbReference>
<reference evidence="2 3" key="1">
    <citation type="submission" date="2016-02" db="EMBL/GenBank/DDBJ databases">
        <title>Secondary metabolites in Legionella.</title>
        <authorList>
            <person name="Tobias N.J."/>
            <person name="Bode H.B."/>
        </authorList>
    </citation>
    <scope>NUCLEOTIDE SEQUENCE [LARGE SCALE GENOMIC DNA]</scope>
    <source>
        <strain evidence="2 3">DSM 19216</strain>
    </source>
</reference>
<organism evidence="2 3">
    <name type="scientific">Legionella parisiensis</name>
    <dbReference type="NCBI Taxonomy" id="45071"/>
    <lineage>
        <taxon>Bacteria</taxon>
        <taxon>Pseudomonadati</taxon>
        <taxon>Pseudomonadota</taxon>
        <taxon>Gammaproteobacteria</taxon>
        <taxon>Legionellales</taxon>
        <taxon>Legionellaceae</taxon>
        <taxon>Legionella</taxon>
    </lineage>
</organism>
<protein>
    <submittedName>
        <fullName evidence="2">Uncharacterized protein</fullName>
    </submittedName>
</protein>
<accession>A0A1E5JLN9</accession>
<gene>
    <name evidence="2" type="ORF">lpari_03569</name>
</gene>
<dbReference type="EMBL" id="LSOG01000095">
    <property type="protein sequence ID" value="OEH45455.1"/>
    <property type="molecule type" value="Genomic_DNA"/>
</dbReference>